<dbReference type="Proteomes" id="UP000006637">
    <property type="component" value="Chromosome"/>
</dbReference>
<protein>
    <submittedName>
        <fullName evidence="6">Transcriptional regulator, Crp/Fnr family</fullName>
    </submittedName>
</protein>
<dbReference type="InterPro" id="IPR014710">
    <property type="entry name" value="RmlC-like_jellyroll"/>
</dbReference>
<dbReference type="PROSITE" id="PS50042">
    <property type="entry name" value="CNMP_BINDING_3"/>
    <property type="match status" value="1"/>
</dbReference>
<dbReference type="GO" id="GO:0005829">
    <property type="term" value="C:cytosol"/>
    <property type="evidence" value="ECO:0007669"/>
    <property type="project" value="TreeGrafter"/>
</dbReference>
<evidence type="ECO:0000256" key="3">
    <source>
        <dbReference type="ARBA" id="ARBA00023163"/>
    </source>
</evidence>
<keyword evidence="3" id="KW-0804">Transcription</keyword>
<dbReference type="PROSITE" id="PS51063">
    <property type="entry name" value="HTH_CRP_2"/>
    <property type="match status" value="1"/>
</dbReference>
<dbReference type="Gene3D" id="1.10.10.10">
    <property type="entry name" value="Winged helix-like DNA-binding domain superfamily/Winged helix DNA-binding domain"/>
    <property type="match status" value="1"/>
</dbReference>
<dbReference type="SMART" id="SM00100">
    <property type="entry name" value="cNMP"/>
    <property type="match status" value="1"/>
</dbReference>
<sequence length="238" mass="26737">MRPGRWEERARRLSHVDILEPLPLEEIERLNWRLPVFRLERGELCYAPGDPADRLFLLHEGRVRLYKPVGGREFTLAVVGPGTVFGEMSLTGGVGRQGAYAEALEPAEVSVLGKEDLRRLIREHPEVGIRLITLLSRRLRDREERLAEMAGRDVAGRLAALLARLAEEEGVVTQEGYRIPFRYTHRQLGSMIGANREAVTKALGRLQKSGAVAVSDRRLLVRDLGLLKKLAGYVSEDT</sequence>
<dbReference type="Pfam" id="PF13545">
    <property type="entry name" value="HTH_Crp_2"/>
    <property type="match status" value="1"/>
</dbReference>
<organism evidence="6 7">
    <name type="scientific">Rubrobacter xylanophilus (strain DSM 9941 / JCM 11954 / NBRC 16129 / PRD-1)</name>
    <dbReference type="NCBI Taxonomy" id="266117"/>
    <lineage>
        <taxon>Bacteria</taxon>
        <taxon>Bacillati</taxon>
        <taxon>Actinomycetota</taxon>
        <taxon>Rubrobacteria</taxon>
        <taxon>Rubrobacterales</taxon>
        <taxon>Rubrobacteraceae</taxon>
        <taxon>Rubrobacter</taxon>
    </lineage>
</organism>
<dbReference type="Gene3D" id="2.60.120.10">
    <property type="entry name" value="Jelly Rolls"/>
    <property type="match status" value="1"/>
</dbReference>
<feature type="domain" description="Cyclic nucleotide-binding" evidence="4">
    <location>
        <begin position="18"/>
        <end position="138"/>
    </location>
</feature>
<dbReference type="KEGG" id="rxy:Rxyl_1332"/>
<dbReference type="HOGENOM" id="CLU_075053_3_2_11"/>
<dbReference type="SUPFAM" id="SSF51206">
    <property type="entry name" value="cAMP-binding domain-like"/>
    <property type="match status" value="1"/>
</dbReference>
<dbReference type="InterPro" id="IPR018490">
    <property type="entry name" value="cNMP-bd_dom_sf"/>
</dbReference>
<evidence type="ECO:0000256" key="2">
    <source>
        <dbReference type="ARBA" id="ARBA00023125"/>
    </source>
</evidence>
<dbReference type="InterPro" id="IPR036388">
    <property type="entry name" value="WH-like_DNA-bd_sf"/>
</dbReference>
<dbReference type="eggNOG" id="COG0664">
    <property type="taxonomic scope" value="Bacteria"/>
</dbReference>
<evidence type="ECO:0000313" key="6">
    <source>
        <dbReference type="EMBL" id="ABG04296.1"/>
    </source>
</evidence>
<evidence type="ECO:0000259" key="4">
    <source>
        <dbReference type="PROSITE" id="PS50042"/>
    </source>
</evidence>
<keyword evidence="7" id="KW-1185">Reference proteome</keyword>
<proteinExistence type="predicted"/>
<keyword evidence="2" id="KW-0238">DNA-binding</keyword>
<dbReference type="InterPro" id="IPR050397">
    <property type="entry name" value="Env_Response_Regulators"/>
</dbReference>
<evidence type="ECO:0000259" key="5">
    <source>
        <dbReference type="PROSITE" id="PS51063"/>
    </source>
</evidence>
<gene>
    <name evidence="6" type="ordered locus">Rxyl_1332</name>
</gene>
<name>Q1AWD2_RUBXD</name>
<dbReference type="CDD" id="cd00038">
    <property type="entry name" value="CAP_ED"/>
    <property type="match status" value="1"/>
</dbReference>
<dbReference type="InterPro" id="IPR012318">
    <property type="entry name" value="HTH_CRP"/>
</dbReference>
<dbReference type="InterPro" id="IPR000595">
    <property type="entry name" value="cNMP-bd_dom"/>
</dbReference>
<dbReference type="OrthoDB" id="9812325at2"/>
<accession>Q1AWD2</accession>
<dbReference type="AlphaFoldDB" id="Q1AWD2"/>
<feature type="domain" description="HTH crp-type" evidence="5">
    <location>
        <begin position="152"/>
        <end position="225"/>
    </location>
</feature>
<evidence type="ECO:0000256" key="1">
    <source>
        <dbReference type="ARBA" id="ARBA00023015"/>
    </source>
</evidence>
<dbReference type="PANTHER" id="PTHR24567:SF74">
    <property type="entry name" value="HTH-TYPE TRANSCRIPTIONAL REGULATOR ARCR"/>
    <property type="match status" value="1"/>
</dbReference>
<dbReference type="PhylomeDB" id="Q1AWD2"/>
<dbReference type="GO" id="GO:0003677">
    <property type="term" value="F:DNA binding"/>
    <property type="evidence" value="ECO:0007669"/>
    <property type="project" value="UniProtKB-KW"/>
</dbReference>
<dbReference type="GO" id="GO:0003700">
    <property type="term" value="F:DNA-binding transcription factor activity"/>
    <property type="evidence" value="ECO:0007669"/>
    <property type="project" value="TreeGrafter"/>
</dbReference>
<evidence type="ECO:0000313" key="7">
    <source>
        <dbReference type="Proteomes" id="UP000006637"/>
    </source>
</evidence>
<dbReference type="InterPro" id="IPR036390">
    <property type="entry name" value="WH_DNA-bd_sf"/>
</dbReference>
<dbReference type="EMBL" id="CP000386">
    <property type="protein sequence ID" value="ABG04296.1"/>
    <property type="molecule type" value="Genomic_DNA"/>
</dbReference>
<dbReference type="SMART" id="SM00419">
    <property type="entry name" value="HTH_CRP"/>
    <property type="match status" value="1"/>
</dbReference>
<dbReference type="SUPFAM" id="SSF46785">
    <property type="entry name" value="Winged helix' DNA-binding domain"/>
    <property type="match status" value="1"/>
</dbReference>
<keyword evidence="1" id="KW-0805">Transcription regulation</keyword>
<dbReference type="Pfam" id="PF00027">
    <property type="entry name" value="cNMP_binding"/>
    <property type="match status" value="1"/>
</dbReference>
<reference evidence="6 7" key="1">
    <citation type="submission" date="2006-06" db="EMBL/GenBank/DDBJ databases">
        <title>Complete sequence of Rubrobacter xylanophilus DSM 9941.</title>
        <authorList>
            <consortium name="US DOE Joint Genome Institute"/>
            <person name="Copeland A."/>
            <person name="Lucas S."/>
            <person name="Lapidus A."/>
            <person name="Barry K."/>
            <person name="Detter J.C."/>
            <person name="Glavina del Rio T."/>
            <person name="Hammon N."/>
            <person name="Israni S."/>
            <person name="Dalin E."/>
            <person name="Tice H."/>
            <person name="Pitluck S."/>
            <person name="Munk A.C."/>
            <person name="Brettin T."/>
            <person name="Bruce D."/>
            <person name="Han C."/>
            <person name="Tapia R."/>
            <person name="Gilna P."/>
            <person name="Schmutz J."/>
            <person name="Larimer F."/>
            <person name="Land M."/>
            <person name="Hauser L."/>
            <person name="Kyrpides N."/>
            <person name="Lykidis A."/>
            <person name="da Costa M.S."/>
            <person name="Rainey F.A."/>
            <person name="Empadinhas N."/>
            <person name="Jolivet E."/>
            <person name="Battista J.R."/>
            <person name="Richardson P."/>
        </authorList>
    </citation>
    <scope>NUCLEOTIDE SEQUENCE [LARGE SCALE GENOMIC DNA]</scope>
    <source>
        <strain evidence="7">DSM 9941 / JCM 11954 / NBRC 16129 / PRD-1</strain>
    </source>
</reference>
<dbReference type="PANTHER" id="PTHR24567">
    <property type="entry name" value="CRP FAMILY TRANSCRIPTIONAL REGULATORY PROTEIN"/>
    <property type="match status" value="1"/>
</dbReference>
<dbReference type="STRING" id="266117.Rxyl_1332"/>